<sequence>MASLSTTLTTSLHPLLHFIPHKLNSSNYLAWSQQVKLVLSLQTLLGHIDGSTKPPAETLSTDDKTSPNPDYATWLAKDQAVRLLIQSSLSEEAMSEIVGLHTARQIWLSLETAYSHPSLNRMHTLRDNLRLLQKGSSAVAEFGRKFKALCDQLAAIGHPVDETDKCHWFLCGLGPAYEHFSTTYHVVGISSFRELIAKPENQEIFMHSFPGQQSPPVAFTAQSSRSGNSRSNSGSNYSNRGRGRGRGEGRGRTRRPPQCQLCRTDGYYANACPNLASFAKQASSADANLAHAFHAQCHVTVTDEDHPDWAGDTGAIEKQRRSWQREPVRTDSTSFEKEIVRSLLPTRIIISKPPLTNGTHALVTCRLILFLDCIDMVLCLLLNFYLNLKFVLHVNDLNLNVCLLF</sequence>
<dbReference type="PANTHER" id="PTHR47481:SF3">
    <property type="entry name" value="GAG-POLYPEPTIDE OF LTR COPIA-TYPE-RELATED"/>
    <property type="match status" value="1"/>
</dbReference>
<accession>A0A9K3INH7</accession>
<dbReference type="PANTHER" id="PTHR47481">
    <property type="match status" value="1"/>
</dbReference>
<keyword evidence="3" id="KW-1185">Reference proteome</keyword>
<keyword evidence="2" id="KW-0548">Nucleotidyltransferase</keyword>
<gene>
    <name evidence="2" type="ORF">HanXRQr2_Chr07g0313521</name>
</gene>
<protein>
    <submittedName>
        <fullName evidence="2">RNA-directed DNA polymerase</fullName>
        <ecNumber evidence="2">2.7.7.49</ecNumber>
    </submittedName>
</protein>
<proteinExistence type="predicted"/>
<dbReference type="Proteomes" id="UP000215914">
    <property type="component" value="Unassembled WGS sequence"/>
</dbReference>
<dbReference type="InterPro" id="IPR036875">
    <property type="entry name" value="Znf_CCHC_sf"/>
</dbReference>
<keyword evidence="2" id="KW-0695">RNA-directed DNA polymerase</keyword>
<evidence type="ECO:0000313" key="2">
    <source>
        <dbReference type="EMBL" id="KAF5800218.1"/>
    </source>
</evidence>
<dbReference type="AlphaFoldDB" id="A0A9K3INH7"/>
<dbReference type="SUPFAM" id="SSF57756">
    <property type="entry name" value="Retrovirus zinc finger-like domains"/>
    <property type="match status" value="1"/>
</dbReference>
<evidence type="ECO:0000256" key="1">
    <source>
        <dbReference type="SAM" id="MobiDB-lite"/>
    </source>
</evidence>
<feature type="compositionally biased region" description="Low complexity" evidence="1">
    <location>
        <begin position="223"/>
        <end position="240"/>
    </location>
</feature>
<dbReference type="Gramene" id="mRNA:HanXRQr2_Chr07g0313521">
    <property type="protein sequence ID" value="mRNA:HanXRQr2_Chr07g0313521"/>
    <property type="gene ID" value="HanXRQr2_Chr07g0313521"/>
</dbReference>
<feature type="region of interest" description="Disordered" evidence="1">
    <location>
        <begin position="207"/>
        <end position="257"/>
    </location>
</feature>
<comment type="caution">
    <text evidence="2">The sequence shown here is derived from an EMBL/GenBank/DDBJ whole genome shotgun (WGS) entry which is preliminary data.</text>
</comment>
<reference evidence="2" key="2">
    <citation type="submission" date="2020-06" db="EMBL/GenBank/DDBJ databases">
        <title>Helianthus annuus Genome sequencing and assembly Release 2.</title>
        <authorList>
            <person name="Gouzy J."/>
            <person name="Langlade N."/>
            <person name="Munos S."/>
        </authorList>
    </citation>
    <scope>NUCLEOTIDE SEQUENCE</scope>
    <source>
        <tissue evidence="2">Leaves</tissue>
    </source>
</reference>
<name>A0A9K3INH7_HELAN</name>
<organism evidence="2 3">
    <name type="scientific">Helianthus annuus</name>
    <name type="common">Common sunflower</name>
    <dbReference type="NCBI Taxonomy" id="4232"/>
    <lineage>
        <taxon>Eukaryota</taxon>
        <taxon>Viridiplantae</taxon>
        <taxon>Streptophyta</taxon>
        <taxon>Embryophyta</taxon>
        <taxon>Tracheophyta</taxon>
        <taxon>Spermatophyta</taxon>
        <taxon>Magnoliopsida</taxon>
        <taxon>eudicotyledons</taxon>
        <taxon>Gunneridae</taxon>
        <taxon>Pentapetalae</taxon>
        <taxon>asterids</taxon>
        <taxon>campanulids</taxon>
        <taxon>Asterales</taxon>
        <taxon>Asteraceae</taxon>
        <taxon>Asteroideae</taxon>
        <taxon>Heliantheae alliance</taxon>
        <taxon>Heliantheae</taxon>
        <taxon>Helianthus</taxon>
    </lineage>
</organism>
<dbReference type="GO" id="GO:0008270">
    <property type="term" value="F:zinc ion binding"/>
    <property type="evidence" value="ECO:0007669"/>
    <property type="project" value="InterPro"/>
</dbReference>
<dbReference type="EC" id="2.7.7.49" evidence="2"/>
<dbReference type="EMBL" id="MNCJ02000322">
    <property type="protein sequence ID" value="KAF5800218.1"/>
    <property type="molecule type" value="Genomic_DNA"/>
</dbReference>
<dbReference type="GO" id="GO:0003676">
    <property type="term" value="F:nucleic acid binding"/>
    <property type="evidence" value="ECO:0007669"/>
    <property type="project" value="InterPro"/>
</dbReference>
<evidence type="ECO:0000313" key="3">
    <source>
        <dbReference type="Proteomes" id="UP000215914"/>
    </source>
</evidence>
<dbReference type="GO" id="GO:0003964">
    <property type="term" value="F:RNA-directed DNA polymerase activity"/>
    <property type="evidence" value="ECO:0007669"/>
    <property type="project" value="UniProtKB-KW"/>
</dbReference>
<keyword evidence="2" id="KW-0808">Transferase</keyword>
<dbReference type="Pfam" id="PF14223">
    <property type="entry name" value="Retrotran_gag_2"/>
    <property type="match status" value="1"/>
</dbReference>
<reference evidence="2" key="1">
    <citation type="journal article" date="2017" name="Nature">
        <title>The sunflower genome provides insights into oil metabolism, flowering and Asterid evolution.</title>
        <authorList>
            <person name="Badouin H."/>
            <person name="Gouzy J."/>
            <person name="Grassa C.J."/>
            <person name="Murat F."/>
            <person name="Staton S.E."/>
            <person name="Cottret L."/>
            <person name="Lelandais-Briere C."/>
            <person name="Owens G.L."/>
            <person name="Carrere S."/>
            <person name="Mayjonade B."/>
            <person name="Legrand L."/>
            <person name="Gill N."/>
            <person name="Kane N.C."/>
            <person name="Bowers J.E."/>
            <person name="Hubner S."/>
            <person name="Bellec A."/>
            <person name="Berard A."/>
            <person name="Berges H."/>
            <person name="Blanchet N."/>
            <person name="Boniface M.C."/>
            <person name="Brunel D."/>
            <person name="Catrice O."/>
            <person name="Chaidir N."/>
            <person name="Claudel C."/>
            <person name="Donnadieu C."/>
            <person name="Faraut T."/>
            <person name="Fievet G."/>
            <person name="Helmstetter N."/>
            <person name="King M."/>
            <person name="Knapp S.J."/>
            <person name="Lai Z."/>
            <person name="Le Paslier M.C."/>
            <person name="Lippi Y."/>
            <person name="Lorenzon L."/>
            <person name="Mandel J.R."/>
            <person name="Marage G."/>
            <person name="Marchand G."/>
            <person name="Marquand E."/>
            <person name="Bret-Mestries E."/>
            <person name="Morien E."/>
            <person name="Nambeesan S."/>
            <person name="Nguyen T."/>
            <person name="Pegot-Espagnet P."/>
            <person name="Pouilly N."/>
            <person name="Raftis F."/>
            <person name="Sallet E."/>
            <person name="Schiex T."/>
            <person name="Thomas J."/>
            <person name="Vandecasteele C."/>
            <person name="Vares D."/>
            <person name="Vear F."/>
            <person name="Vautrin S."/>
            <person name="Crespi M."/>
            <person name="Mangin B."/>
            <person name="Burke J.M."/>
            <person name="Salse J."/>
            <person name="Munos S."/>
            <person name="Vincourt P."/>
            <person name="Rieseberg L.H."/>
            <person name="Langlade N.B."/>
        </authorList>
    </citation>
    <scope>NUCLEOTIDE SEQUENCE</scope>
    <source>
        <tissue evidence="2">Leaves</tissue>
    </source>
</reference>